<feature type="transmembrane region" description="Helical" evidence="2">
    <location>
        <begin position="95"/>
        <end position="116"/>
    </location>
</feature>
<dbReference type="EMBL" id="RCWJ01000001">
    <property type="protein sequence ID" value="RLQ85659.1"/>
    <property type="molecule type" value="Genomic_DNA"/>
</dbReference>
<dbReference type="GO" id="GO:0004190">
    <property type="term" value="F:aspartic-type endopeptidase activity"/>
    <property type="evidence" value="ECO:0007669"/>
    <property type="project" value="InterPro"/>
</dbReference>
<dbReference type="InterPro" id="IPR050882">
    <property type="entry name" value="Prepilin_peptidase/N-MTase"/>
</dbReference>
<dbReference type="PANTHER" id="PTHR30487">
    <property type="entry name" value="TYPE 4 PREPILIN-LIKE PROTEINS LEADER PEPTIDE-PROCESSING ENZYME"/>
    <property type="match status" value="1"/>
</dbReference>
<name>A0A3L7J5D2_9MICO</name>
<keyword evidence="5" id="KW-1185">Reference proteome</keyword>
<keyword evidence="2" id="KW-0472">Membrane</keyword>
<dbReference type="AlphaFoldDB" id="A0A3L7J5D2"/>
<dbReference type="RefSeq" id="WP_121658024.1">
    <property type="nucleotide sequence ID" value="NZ_BMEK01000001.1"/>
</dbReference>
<accession>A0A3L7J5D2</accession>
<evidence type="ECO:0000256" key="1">
    <source>
        <dbReference type="ARBA" id="ARBA00005801"/>
    </source>
</evidence>
<dbReference type="GO" id="GO:0005886">
    <property type="term" value="C:plasma membrane"/>
    <property type="evidence" value="ECO:0007669"/>
    <property type="project" value="TreeGrafter"/>
</dbReference>
<sequence length="199" mass="20016">MTSTRLHEPPAAPLLLRQLVARVPVASVLAVLGVLATGIRPLALGIVAVAAVTEELVRVDVAEHRLPNRLVLPLYPVVLLSLIADGAISGSNPLVGIAAGAGWLLFLLVLCLAGGMGMGDVKLGGVLGLCLGGLSVVTSIGGLMLAFVAGAIGGVIVLLRRPASGGASRGALRVPFGPFLLAGFWLAVVCFPLLADATA</sequence>
<proteinExistence type="inferred from homology"/>
<evidence type="ECO:0000313" key="4">
    <source>
        <dbReference type="EMBL" id="RLQ85659.1"/>
    </source>
</evidence>
<evidence type="ECO:0000259" key="3">
    <source>
        <dbReference type="Pfam" id="PF01478"/>
    </source>
</evidence>
<feature type="transmembrane region" description="Helical" evidence="2">
    <location>
        <begin position="171"/>
        <end position="195"/>
    </location>
</feature>
<feature type="domain" description="Prepilin type IV endopeptidase peptidase" evidence="3">
    <location>
        <begin position="59"/>
        <end position="154"/>
    </location>
</feature>
<keyword evidence="2" id="KW-0812">Transmembrane</keyword>
<evidence type="ECO:0000256" key="2">
    <source>
        <dbReference type="SAM" id="Phobius"/>
    </source>
</evidence>
<protein>
    <recommendedName>
        <fullName evidence="3">Prepilin type IV endopeptidase peptidase domain-containing protein</fullName>
    </recommendedName>
</protein>
<dbReference type="Proteomes" id="UP000282460">
    <property type="component" value="Unassembled WGS sequence"/>
</dbReference>
<feature type="transmembrane region" description="Helical" evidence="2">
    <location>
        <begin position="70"/>
        <end position="88"/>
    </location>
</feature>
<dbReference type="InterPro" id="IPR000045">
    <property type="entry name" value="Prepilin_IV_endopep_pep"/>
</dbReference>
<dbReference type="PANTHER" id="PTHR30487:SF0">
    <property type="entry name" value="PREPILIN LEADER PEPTIDASE_N-METHYLTRANSFERASE-RELATED"/>
    <property type="match status" value="1"/>
</dbReference>
<feature type="transmembrane region" description="Helical" evidence="2">
    <location>
        <begin position="136"/>
        <end position="159"/>
    </location>
</feature>
<dbReference type="Pfam" id="PF01478">
    <property type="entry name" value="Peptidase_A24"/>
    <property type="match status" value="1"/>
</dbReference>
<dbReference type="Gene3D" id="1.20.120.1220">
    <property type="match status" value="1"/>
</dbReference>
<keyword evidence="2" id="KW-1133">Transmembrane helix</keyword>
<dbReference type="GO" id="GO:0006465">
    <property type="term" value="P:signal peptide processing"/>
    <property type="evidence" value="ECO:0007669"/>
    <property type="project" value="TreeGrafter"/>
</dbReference>
<gene>
    <name evidence="4" type="ORF">D9V28_01935</name>
</gene>
<comment type="caution">
    <text evidence="4">The sequence shown here is derived from an EMBL/GenBank/DDBJ whole genome shotgun (WGS) entry which is preliminary data.</text>
</comment>
<organism evidence="4 5">
    <name type="scientific">Mycetocola zhadangensis</name>
    <dbReference type="NCBI Taxonomy" id="1164595"/>
    <lineage>
        <taxon>Bacteria</taxon>
        <taxon>Bacillati</taxon>
        <taxon>Actinomycetota</taxon>
        <taxon>Actinomycetes</taxon>
        <taxon>Micrococcales</taxon>
        <taxon>Microbacteriaceae</taxon>
        <taxon>Mycetocola</taxon>
    </lineage>
</organism>
<reference evidence="4 5" key="1">
    <citation type="submission" date="2018-10" db="EMBL/GenBank/DDBJ databases">
        <authorList>
            <person name="Li J."/>
        </authorList>
    </citation>
    <scope>NUCLEOTIDE SEQUENCE [LARGE SCALE GENOMIC DNA]</scope>
    <source>
        <strain evidence="4 5">ZD1-4</strain>
    </source>
</reference>
<feature type="transmembrane region" description="Helical" evidence="2">
    <location>
        <begin position="25"/>
        <end position="50"/>
    </location>
</feature>
<evidence type="ECO:0000313" key="5">
    <source>
        <dbReference type="Proteomes" id="UP000282460"/>
    </source>
</evidence>
<comment type="similarity">
    <text evidence="1">Belongs to the peptidase A24 family.</text>
</comment>
<dbReference type="OrthoDB" id="2087435at2"/>